<evidence type="ECO:0000259" key="10">
    <source>
        <dbReference type="Pfam" id="PF08019"/>
    </source>
</evidence>
<feature type="transmembrane region" description="Helical" evidence="8">
    <location>
        <begin position="40"/>
        <end position="64"/>
    </location>
</feature>
<sequence>MRLARPTIGSLTLAALATAYLLFALNGTFWRKGLLYFTNHPLHLAALGIGLFLLMFSILAAVSLRFLLKPLVIALILISAVASYYVDSYGILIDRDMITNVAETTTAEAGHLLTAGFVLHLVLFGLVPAALVAVVRVRHRPFWQKARRNLALILPSLALTVAIVLTFYSSYASTFRTHRDLMASLNPVAPVTALVKYAQHWDGETVYVVAPLGTDAVPGPRLARAQKPVVAVLVVGETARGQQFSLNGYEKDTNPELKARGVVSFSDVSSCGTSTAVSVPCMFSNLTRAGHSDEKARSVENLLDVVKRAGFDVRWIDNDTGAYHVADRVPYTYLPDTADPRFCEGGECRDEILTDRLDAELKTVTGNTLIVLHQLGSHGPTYFKRYPQAFERFTPACQTAEFANCRREEIVNAYDNTILYTDHNLAETIDRLKARTDLDTTMLYLSDHGESLGENGIYLHAMPYILAPSTQTHVPMIAWFSDGFARTMGIDARCLAGRRDAPLSHDNLFHTMLGLADVKTGVYDTALDAFAPCRTPAAPSQVSDLGGQAR</sequence>
<comment type="caution">
    <text evidence="11">The sequence shown here is derived from an EMBL/GenBank/DDBJ whole genome shotgun (WGS) entry which is preliminary data.</text>
</comment>
<evidence type="ECO:0000256" key="1">
    <source>
        <dbReference type="ARBA" id="ARBA00004429"/>
    </source>
</evidence>
<keyword evidence="12" id="KW-1185">Reference proteome</keyword>
<dbReference type="Gene3D" id="3.40.720.10">
    <property type="entry name" value="Alkaline Phosphatase, subunit A"/>
    <property type="match status" value="1"/>
</dbReference>
<dbReference type="PANTHER" id="PTHR30443">
    <property type="entry name" value="INNER MEMBRANE PROTEIN"/>
    <property type="match status" value="1"/>
</dbReference>
<comment type="subcellular location">
    <subcellularLocation>
        <location evidence="1">Cell inner membrane</location>
        <topology evidence="1">Multi-pass membrane protein</topology>
    </subcellularLocation>
</comment>
<keyword evidence="5 8" id="KW-0812">Transmembrane</keyword>
<evidence type="ECO:0000256" key="2">
    <source>
        <dbReference type="ARBA" id="ARBA00022475"/>
    </source>
</evidence>
<dbReference type="InterPro" id="IPR012549">
    <property type="entry name" value="EptA-like_N"/>
</dbReference>
<dbReference type="AlphaFoldDB" id="A0A7W6C0M1"/>
<dbReference type="NCBIfam" id="NF028537">
    <property type="entry name" value="P_eth_NH2_trans"/>
    <property type="match status" value="1"/>
</dbReference>
<evidence type="ECO:0000256" key="6">
    <source>
        <dbReference type="ARBA" id="ARBA00022989"/>
    </source>
</evidence>
<reference evidence="11 12" key="1">
    <citation type="submission" date="2020-08" db="EMBL/GenBank/DDBJ databases">
        <title>Genomic Encyclopedia of Type Strains, Phase IV (KMG-IV): sequencing the most valuable type-strain genomes for metagenomic binning, comparative biology and taxonomic classification.</title>
        <authorList>
            <person name="Goeker M."/>
        </authorList>
    </citation>
    <scope>NUCLEOTIDE SEQUENCE [LARGE SCALE GENOMIC DNA]</scope>
    <source>
        <strain evidence="11 12">DSM 25024</strain>
    </source>
</reference>
<feature type="transmembrane region" description="Helical" evidence="8">
    <location>
        <begin position="71"/>
        <end position="92"/>
    </location>
</feature>
<dbReference type="InterPro" id="IPR058130">
    <property type="entry name" value="PEA_transf_C"/>
</dbReference>
<proteinExistence type="predicted"/>
<dbReference type="RefSeq" id="WP_175526892.1">
    <property type="nucleotide sequence ID" value="NZ_FOOA01000017.1"/>
</dbReference>
<dbReference type="SUPFAM" id="SSF53649">
    <property type="entry name" value="Alkaline phosphatase-like"/>
    <property type="match status" value="1"/>
</dbReference>
<dbReference type="GO" id="GO:0005886">
    <property type="term" value="C:plasma membrane"/>
    <property type="evidence" value="ECO:0007669"/>
    <property type="project" value="UniProtKB-SubCell"/>
</dbReference>
<evidence type="ECO:0000256" key="8">
    <source>
        <dbReference type="SAM" id="Phobius"/>
    </source>
</evidence>
<dbReference type="Pfam" id="PF00884">
    <property type="entry name" value="Sulfatase"/>
    <property type="match status" value="1"/>
</dbReference>
<dbReference type="Proteomes" id="UP000531216">
    <property type="component" value="Unassembled WGS sequence"/>
</dbReference>
<dbReference type="Pfam" id="PF08019">
    <property type="entry name" value="EptA_B_N"/>
    <property type="match status" value="1"/>
</dbReference>
<dbReference type="PANTHER" id="PTHR30443:SF0">
    <property type="entry name" value="PHOSPHOETHANOLAMINE TRANSFERASE EPTA"/>
    <property type="match status" value="1"/>
</dbReference>
<evidence type="ECO:0000256" key="3">
    <source>
        <dbReference type="ARBA" id="ARBA00022519"/>
    </source>
</evidence>
<feature type="domain" description="Phosphoethanolamine transferase N-terminal" evidence="10">
    <location>
        <begin position="51"/>
        <end position="200"/>
    </location>
</feature>
<keyword evidence="3" id="KW-0997">Cell inner membrane</keyword>
<feature type="domain" description="Sulfatase N-terminal" evidence="9">
    <location>
        <begin position="232"/>
        <end position="518"/>
    </location>
</feature>
<keyword evidence="2" id="KW-1003">Cell membrane</keyword>
<organism evidence="11 12">
    <name type="scientific">Aureimonas phyllosphaerae</name>
    <dbReference type="NCBI Taxonomy" id="1166078"/>
    <lineage>
        <taxon>Bacteria</taxon>
        <taxon>Pseudomonadati</taxon>
        <taxon>Pseudomonadota</taxon>
        <taxon>Alphaproteobacteria</taxon>
        <taxon>Hyphomicrobiales</taxon>
        <taxon>Aurantimonadaceae</taxon>
        <taxon>Aureimonas</taxon>
    </lineage>
</organism>
<dbReference type="InterPro" id="IPR040423">
    <property type="entry name" value="PEA_transferase"/>
</dbReference>
<dbReference type="CDD" id="cd16017">
    <property type="entry name" value="LptA"/>
    <property type="match status" value="1"/>
</dbReference>
<dbReference type="InterPro" id="IPR000917">
    <property type="entry name" value="Sulfatase_N"/>
</dbReference>
<keyword evidence="6 8" id="KW-1133">Transmembrane helix</keyword>
<evidence type="ECO:0000313" key="12">
    <source>
        <dbReference type="Proteomes" id="UP000531216"/>
    </source>
</evidence>
<protein>
    <submittedName>
        <fullName evidence="11">Lipid A ethanolaminephosphotransferase</fullName>
        <ecNumber evidence="11">2.7.8.-</ecNumber>
    </submittedName>
</protein>
<feature type="transmembrane region" description="Helical" evidence="8">
    <location>
        <begin position="149"/>
        <end position="171"/>
    </location>
</feature>
<evidence type="ECO:0000259" key="9">
    <source>
        <dbReference type="Pfam" id="PF00884"/>
    </source>
</evidence>
<evidence type="ECO:0000256" key="4">
    <source>
        <dbReference type="ARBA" id="ARBA00022679"/>
    </source>
</evidence>
<dbReference type="EMBL" id="JACIDO010000007">
    <property type="protein sequence ID" value="MBB3937211.1"/>
    <property type="molecule type" value="Genomic_DNA"/>
</dbReference>
<feature type="transmembrane region" description="Helical" evidence="8">
    <location>
        <begin position="112"/>
        <end position="137"/>
    </location>
</feature>
<gene>
    <name evidence="11" type="ORF">GGR05_003376</name>
</gene>
<evidence type="ECO:0000256" key="7">
    <source>
        <dbReference type="ARBA" id="ARBA00023136"/>
    </source>
</evidence>
<dbReference type="EC" id="2.7.8.-" evidence="11"/>
<keyword evidence="7 8" id="KW-0472">Membrane</keyword>
<evidence type="ECO:0000256" key="5">
    <source>
        <dbReference type="ARBA" id="ARBA00022692"/>
    </source>
</evidence>
<keyword evidence="4 11" id="KW-0808">Transferase</keyword>
<name>A0A7W6C0M1_9HYPH</name>
<accession>A0A7W6C0M1</accession>
<dbReference type="InterPro" id="IPR017850">
    <property type="entry name" value="Alkaline_phosphatase_core_sf"/>
</dbReference>
<dbReference type="GO" id="GO:0016776">
    <property type="term" value="F:phosphotransferase activity, phosphate group as acceptor"/>
    <property type="evidence" value="ECO:0007669"/>
    <property type="project" value="TreeGrafter"/>
</dbReference>
<evidence type="ECO:0000313" key="11">
    <source>
        <dbReference type="EMBL" id="MBB3937211.1"/>
    </source>
</evidence>
<dbReference type="GO" id="GO:0009244">
    <property type="term" value="P:lipopolysaccharide core region biosynthetic process"/>
    <property type="evidence" value="ECO:0007669"/>
    <property type="project" value="TreeGrafter"/>
</dbReference>